<dbReference type="InParanoid" id="Q54BV7"/>
<dbReference type="Proteomes" id="UP000002195">
    <property type="component" value="Unassembled WGS sequence"/>
</dbReference>
<dbReference type="dictyBase" id="DDB_G0293392"/>
<dbReference type="InterPro" id="IPR036866">
    <property type="entry name" value="RibonucZ/Hydroxyglut_hydro"/>
</dbReference>
<dbReference type="STRING" id="44689.Q54BV7"/>
<accession>Q54BV7</accession>
<dbReference type="GO" id="GO:0008270">
    <property type="term" value="F:zinc ion binding"/>
    <property type="evidence" value="ECO:0007669"/>
    <property type="project" value="InterPro"/>
</dbReference>
<dbReference type="eggNOG" id="KOG3798">
    <property type="taxonomic scope" value="Eukaryota"/>
</dbReference>
<dbReference type="PhylomeDB" id="Q54BV7"/>
<dbReference type="InterPro" id="IPR024884">
    <property type="entry name" value="NAPE-PLD"/>
</dbReference>
<name>Q54BV7_DICDI</name>
<sequence length="369" mass="43295">MEEINEEYERIKSSKNKEGRFNNPFGVSGVFPGFSKVVNRIKEIRKFPIIPLTEEERRDIHPCLKPNFELIKQEYDFKTTIKSTWIGHSTVIVQLEGFTFLTDPVWSDRCSPFTSIGPKRHTDPACAISELPKIDFVLISHTHYDHLDYQSVVEIYKLQKPTFYVPLGMKQWFLDAGIFDVFELDWWEEIKFIKNENENENKNENENENKNEIKLIYTPVNHSSRRGLFDKDKALWGGWIVQGEFRRFWFSGDTAYNDKLFKVIGHHYGPFDYSLIAIGAYDRNREIMRANHIDPQEAVMIHREIKSKRSFGIHWGTFTLTNEPILEPPQLLLSESKKQSLKENEFFVSKIGETSIISNDFNQNNNDVN</sequence>
<evidence type="ECO:0000313" key="3">
    <source>
        <dbReference type="EMBL" id="EAL60745.1"/>
    </source>
</evidence>
<dbReference type="PANTHER" id="PTHR15032:SF4">
    <property type="entry name" value="N-ACYL-PHOSPHATIDYLETHANOLAMINE-HYDROLYZING PHOSPHOLIPASE D"/>
    <property type="match status" value="1"/>
</dbReference>
<dbReference type="PANTHER" id="PTHR15032">
    <property type="entry name" value="N-ACYL-PHOSPHATIDYLETHANOLAMINE-HYDROLYZING PHOSPHOLIPASE D"/>
    <property type="match status" value="1"/>
</dbReference>
<proteinExistence type="predicted"/>
<protein>
    <submittedName>
        <fullName evidence="3">Beta-lactamase-like domain-containing protein</fullName>
    </submittedName>
</protein>
<dbReference type="Pfam" id="PF12706">
    <property type="entry name" value="Lactamase_B_2"/>
    <property type="match status" value="1"/>
</dbReference>
<feature type="binding site" evidence="1">
    <location>
        <position position="144"/>
    </location>
    <ligand>
        <name>an N-acyl-1,2-diacyl-sn-glycero-3-phosphoethanolamine</name>
        <dbReference type="ChEBI" id="CHEBI:62537"/>
    </ligand>
</feature>
<dbReference type="GO" id="GO:0070290">
    <property type="term" value="F:N-acylphosphatidylethanolamine-specific phospholipase D activity"/>
    <property type="evidence" value="ECO:0007669"/>
    <property type="project" value="InterPro"/>
</dbReference>
<dbReference type="PaxDb" id="44689-DDB0237487"/>
<dbReference type="AlphaFoldDB" id="Q54BV7"/>
<gene>
    <name evidence="3" type="ORF">DDB_G0293392</name>
</gene>
<dbReference type="InterPro" id="IPR001279">
    <property type="entry name" value="Metallo-B-lactamas"/>
</dbReference>
<keyword evidence="4" id="KW-1185">Reference proteome</keyword>
<organism evidence="3 4">
    <name type="scientific">Dictyostelium discoideum</name>
    <name type="common">Social amoeba</name>
    <dbReference type="NCBI Taxonomy" id="44689"/>
    <lineage>
        <taxon>Eukaryota</taxon>
        <taxon>Amoebozoa</taxon>
        <taxon>Evosea</taxon>
        <taxon>Eumycetozoa</taxon>
        <taxon>Dictyostelia</taxon>
        <taxon>Dictyosteliales</taxon>
        <taxon>Dictyosteliaceae</taxon>
        <taxon>Dictyostelium</taxon>
    </lineage>
</organism>
<dbReference type="OMA" id="QHWTRRT"/>
<dbReference type="SMR" id="Q54BV7"/>
<feature type="domain" description="Metallo-beta-lactamase" evidence="2">
    <location>
        <begin position="100"/>
        <end position="315"/>
    </location>
</feature>
<dbReference type="VEuPathDB" id="AmoebaDB:DDB_G0293392"/>
<dbReference type="FunCoup" id="Q54BV7">
    <property type="interactions" value="8"/>
</dbReference>
<feature type="binding site" evidence="1">
    <location>
        <position position="292"/>
    </location>
    <ligand>
        <name>an N-acyl-1,2-diacyl-sn-glycero-3-phosphoethanolamine</name>
        <dbReference type="ChEBI" id="CHEBI:62537"/>
    </ligand>
</feature>
<dbReference type="KEGG" id="ddi:DDB_G0293392"/>
<dbReference type="GeneID" id="8629198"/>
<dbReference type="GO" id="GO:0005737">
    <property type="term" value="C:cytoplasm"/>
    <property type="evidence" value="ECO:0000318"/>
    <property type="project" value="GO_Central"/>
</dbReference>
<dbReference type="Gene3D" id="3.60.15.10">
    <property type="entry name" value="Ribonuclease Z/Hydroxyacylglutathione hydrolase-like"/>
    <property type="match status" value="1"/>
</dbReference>
<evidence type="ECO:0000256" key="1">
    <source>
        <dbReference type="PIRSR" id="PIRSR038896-50"/>
    </source>
</evidence>
<comment type="caution">
    <text evidence="3">The sequence shown here is derived from an EMBL/GenBank/DDBJ whole genome shotgun (WGS) entry which is preliminary data.</text>
</comment>
<dbReference type="SUPFAM" id="SSF56281">
    <property type="entry name" value="Metallo-hydrolase/oxidoreductase"/>
    <property type="match status" value="1"/>
</dbReference>
<reference evidence="3 4" key="1">
    <citation type="journal article" date="2005" name="Nature">
        <title>The genome of the social amoeba Dictyostelium discoideum.</title>
        <authorList>
            <consortium name="The Dictyostelium discoideum Sequencing Consortium"/>
            <person name="Eichinger L."/>
            <person name="Pachebat J.A."/>
            <person name="Glockner G."/>
            <person name="Rajandream M.A."/>
            <person name="Sucgang R."/>
            <person name="Berriman M."/>
            <person name="Song J."/>
            <person name="Olsen R."/>
            <person name="Szafranski K."/>
            <person name="Xu Q."/>
            <person name="Tunggal B."/>
            <person name="Kummerfeld S."/>
            <person name="Madera M."/>
            <person name="Konfortov B.A."/>
            <person name="Rivero F."/>
            <person name="Bankier A.T."/>
            <person name="Lehmann R."/>
            <person name="Hamlin N."/>
            <person name="Davies R."/>
            <person name="Gaudet P."/>
            <person name="Fey P."/>
            <person name="Pilcher K."/>
            <person name="Chen G."/>
            <person name="Saunders D."/>
            <person name="Sodergren E."/>
            <person name="Davis P."/>
            <person name="Kerhornou A."/>
            <person name="Nie X."/>
            <person name="Hall N."/>
            <person name="Anjard C."/>
            <person name="Hemphill L."/>
            <person name="Bason N."/>
            <person name="Farbrother P."/>
            <person name="Desany B."/>
            <person name="Just E."/>
            <person name="Morio T."/>
            <person name="Rost R."/>
            <person name="Churcher C."/>
            <person name="Cooper J."/>
            <person name="Haydock S."/>
            <person name="van Driessche N."/>
            <person name="Cronin A."/>
            <person name="Goodhead I."/>
            <person name="Muzny D."/>
            <person name="Mourier T."/>
            <person name="Pain A."/>
            <person name="Lu M."/>
            <person name="Harper D."/>
            <person name="Lindsay R."/>
            <person name="Hauser H."/>
            <person name="James K."/>
            <person name="Quiles M."/>
            <person name="Madan Babu M."/>
            <person name="Saito T."/>
            <person name="Buchrieser C."/>
            <person name="Wardroper A."/>
            <person name="Felder M."/>
            <person name="Thangavelu M."/>
            <person name="Johnson D."/>
            <person name="Knights A."/>
            <person name="Loulseged H."/>
            <person name="Mungall K."/>
            <person name="Oliver K."/>
            <person name="Price C."/>
            <person name="Quail M.A."/>
            <person name="Urushihara H."/>
            <person name="Hernandez J."/>
            <person name="Rabbinowitsch E."/>
            <person name="Steffen D."/>
            <person name="Sanders M."/>
            <person name="Ma J."/>
            <person name="Kohara Y."/>
            <person name="Sharp S."/>
            <person name="Simmonds M."/>
            <person name="Spiegler S."/>
            <person name="Tivey A."/>
            <person name="Sugano S."/>
            <person name="White B."/>
            <person name="Walker D."/>
            <person name="Woodward J."/>
            <person name="Winckler T."/>
            <person name="Tanaka Y."/>
            <person name="Shaulsky G."/>
            <person name="Schleicher M."/>
            <person name="Weinstock G."/>
            <person name="Rosenthal A."/>
            <person name="Cox E.C."/>
            <person name="Chisholm R.L."/>
            <person name="Gibbs R."/>
            <person name="Loomis W.F."/>
            <person name="Platzer M."/>
            <person name="Kay R.R."/>
            <person name="Williams J."/>
            <person name="Dear P.H."/>
            <person name="Noegel A.A."/>
            <person name="Barrell B."/>
            <person name="Kuspa A."/>
        </authorList>
    </citation>
    <scope>NUCLEOTIDE SEQUENCE [LARGE SCALE GENOMIC DNA]</scope>
    <source>
        <strain evidence="3 4">AX4</strain>
    </source>
</reference>
<dbReference type="PIRSF" id="PIRSF038896">
    <property type="entry name" value="NAPE-PLD"/>
    <property type="match status" value="1"/>
</dbReference>
<evidence type="ECO:0000259" key="2">
    <source>
        <dbReference type="Pfam" id="PF12706"/>
    </source>
</evidence>
<evidence type="ECO:0000313" key="4">
    <source>
        <dbReference type="Proteomes" id="UP000002195"/>
    </source>
</evidence>
<dbReference type="RefSeq" id="XP_629159.1">
    <property type="nucleotide sequence ID" value="XM_629157.1"/>
</dbReference>
<dbReference type="EMBL" id="AAFI02000205">
    <property type="protein sequence ID" value="EAL60745.1"/>
    <property type="molecule type" value="Genomic_DNA"/>
</dbReference>
<dbReference type="HOGENOM" id="CLU_020884_1_1_1"/>